<comment type="caution">
    <text evidence="2">The sequence shown here is derived from an EMBL/GenBank/DDBJ whole genome shotgun (WGS) entry which is preliminary data.</text>
</comment>
<reference evidence="2" key="1">
    <citation type="submission" date="2021-03" db="EMBL/GenBank/DDBJ databases">
        <title>Chromosome level genome of the anhydrobiotic midge Polypedilum vanderplanki.</title>
        <authorList>
            <person name="Yoshida Y."/>
            <person name="Kikawada T."/>
            <person name="Gusev O."/>
        </authorList>
    </citation>
    <scope>NUCLEOTIDE SEQUENCE</scope>
    <source>
        <strain evidence="2">NIAS01</strain>
        <tissue evidence="2">Whole body or cell culture</tissue>
    </source>
</reference>
<accession>A0A9J6BCU6</accession>
<name>A0A9J6BCU6_POLVA</name>
<keyword evidence="1" id="KW-0732">Signal</keyword>
<proteinExistence type="predicted"/>
<feature type="chain" id="PRO_5039932931" evidence="1">
    <location>
        <begin position="21"/>
        <end position="601"/>
    </location>
</feature>
<dbReference type="Proteomes" id="UP001107558">
    <property type="component" value="Chromosome 4"/>
</dbReference>
<organism evidence="2 3">
    <name type="scientific">Polypedilum vanderplanki</name>
    <name type="common">Sleeping chironomid midge</name>
    <dbReference type="NCBI Taxonomy" id="319348"/>
    <lineage>
        <taxon>Eukaryota</taxon>
        <taxon>Metazoa</taxon>
        <taxon>Ecdysozoa</taxon>
        <taxon>Arthropoda</taxon>
        <taxon>Hexapoda</taxon>
        <taxon>Insecta</taxon>
        <taxon>Pterygota</taxon>
        <taxon>Neoptera</taxon>
        <taxon>Endopterygota</taxon>
        <taxon>Diptera</taxon>
        <taxon>Nematocera</taxon>
        <taxon>Chironomoidea</taxon>
        <taxon>Chironomidae</taxon>
        <taxon>Chironominae</taxon>
        <taxon>Polypedilum</taxon>
        <taxon>Polypedilum</taxon>
    </lineage>
</organism>
<protein>
    <submittedName>
        <fullName evidence="2">Uncharacterized protein</fullName>
    </submittedName>
</protein>
<evidence type="ECO:0000313" key="2">
    <source>
        <dbReference type="EMBL" id="KAG5667530.1"/>
    </source>
</evidence>
<gene>
    <name evidence="2" type="ORF">PVAND_015509</name>
</gene>
<evidence type="ECO:0000256" key="1">
    <source>
        <dbReference type="SAM" id="SignalP"/>
    </source>
</evidence>
<feature type="signal peptide" evidence="1">
    <location>
        <begin position="1"/>
        <end position="20"/>
    </location>
</feature>
<sequence length="601" mass="63096">MKFFIITLAALSICALNSDAMYRKCKPVNPVESTTAAPTVAPTAAPTTVASTVNPALVSNLVSSINNGTTTLQSTQNQISQSVNTLQTSLNLLSSVNTNKNNTIILNGATAAINRIQSTNGTIARRKRSPFSFYTPTSCADVVTELTALNIYAQAIYAASGASGVIDMLNQTLIAISTTFTQLAPLAPTISNLISQIQTSSSVATQLITDINNLSALLGVMQVALCATAPPTTTSSFSGATLVFTPTCSYVTQTYANDTSINGIYAGIGIDKQPLYVGYKTAAGGLKIPGGLENSKAIVPGLYYSLNGAVSALEFSSVTYLQQGSSCGCWFIPSTDPIPTGGYLVTVNSGANIYGFGLYTDSSTLSYSYQVIGRINPYNNVMYFFDALSFSEKSTTTYKKLVCVSGTVTTTTAPATTTPGLLLNINQTRDALVTLITSNYAILASIKDDTTAVISTISDLLSAGNLLTSTQITALQSTLTGFQTIAFPTLTAPTFPINPADWCNSVQAVIDAIPGAINTTTTAVTGFGQVVGIVQNVLSTGQVSLTGIGTMINSFQGMIIAGTITTYINDFSNLLNNYNHILSTYDYFKTLFASSTCNLTY</sequence>
<evidence type="ECO:0000313" key="3">
    <source>
        <dbReference type="Proteomes" id="UP001107558"/>
    </source>
</evidence>
<dbReference type="EMBL" id="JADBJN010000004">
    <property type="protein sequence ID" value="KAG5667530.1"/>
    <property type="molecule type" value="Genomic_DNA"/>
</dbReference>
<keyword evidence="3" id="KW-1185">Reference proteome</keyword>
<dbReference type="AlphaFoldDB" id="A0A9J6BCU6"/>